<dbReference type="PATRIC" id="fig|66851.6.peg.938"/>
<reference evidence="4" key="1">
    <citation type="journal article" date="2016" name="Genome Announc.">
        <title>Draft Genome Sequences of Methanobrevibacter curvatus DSM11111, Methanobrevibacter cuticularis DSM11139, Methanobrevibacter filiformis DSM11501, and Methanobrevibacter oralis DSM7256.</title>
        <authorList>
            <person name="Poehlein A."/>
            <person name="Seedorf H."/>
        </authorList>
    </citation>
    <scope>NUCLEOTIDE SEQUENCE [LARGE SCALE GENOMIC DNA]</scope>
    <source>
        <strain evidence="4">DSM 7256 / JCM 30027 / ZR</strain>
    </source>
</reference>
<dbReference type="InterPro" id="IPR005182">
    <property type="entry name" value="YdbS-like_PH"/>
</dbReference>
<feature type="domain" description="YdbS-like PH" evidence="2">
    <location>
        <begin position="91"/>
        <end position="167"/>
    </location>
</feature>
<accession>A0A166BB01</accession>
<sequence length="306" mass="35928">MLFNKKGSSASEKILYQTRPNMVVACKKVIYASILIAILIFIAPIIVGFISEMQVYLISYVKLSLTKYTAIALFVLILIIVLYMIWQLIGWYATEYTLTDSRIIIKSGVLRTKKSYMPYATIQDVNTSQSILDRIINVGTISLYSAYDNSQLELANVSNPSEIENIIFSNIRIPPQQSYIPSEKNFLRPKEERYEEDYYSDDDYITPIHNEREEFYQKALNDDYEYYPEDLNYNQPKRYEYEDLDDLVDKGIRYEGAPNYYPKQQQYSPKLNERENYTDKNQEEVSQIVDESSEGAIKRHFDKFKK</sequence>
<protein>
    <submittedName>
        <fullName evidence="3">Bacterial membrane flanked domain protein</fullName>
    </submittedName>
</protein>
<evidence type="ECO:0000256" key="1">
    <source>
        <dbReference type="SAM" id="Phobius"/>
    </source>
</evidence>
<feature type="transmembrane region" description="Helical" evidence="1">
    <location>
        <begin position="29"/>
        <end position="50"/>
    </location>
</feature>
<evidence type="ECO:0000313" key="4">
    <source>
        <dbReference type="Proteomes" id="UP000077428"/>
    </source>
</evidence>
<dbReference type="RefSeq" id="WP_063720281.1">
    <property type="nucleotide sequence ID" value="NZ_CAJVUI010000010.1"/>
</dbReference>
<keyword evidence="1" id="KW-0812">Transmembrane</keyword>
<gene>
    <name evidence="3" type="ORF">MBORA_08510</name>
</gene>
<dbReference type="STRING" id="66851.MBORA_08510"/>
<feature type="transmembrane region" description="Helical" evidence="1">
    <location>
        <begin position="70"/>
        <end position="93"/>
    </location>
</feature>
<comment type="caution">
    <text evidence="3">The sequence shown here is derived from an EMBL/GenBank/DDBJ whole genome shotgun (WGS) entry which is preliminary data.</text>
</comment>
<keyword evidence="1" id="KW-0472">Membrane</keyword>
<dbReference type="EMBL" id="LWMU01000058">
    <property type="protein sequence ID" value="KZX13101.1"/>
    <property type="molecule type" value="Genomic_DNA"/>
</dbReference>
<dbReference type="PANTHER" id="PTHR37938:SF1">
    <property type="entry name" value="BLL0215 PROTEIN"/>
    <property type="match status" value="1"/>
</dbReference>
<dbReference type="Proteomes" id="UP000077428">
    <property type="component" value="Unassembled WGS sequence"/>
</dbReference>
<evidence type="ECO:0000259" key="2">
    <source>
        <dbReference type="Pfam" id="PF03703"/>
    </source>
</evidence>
<organism evidence="3 4">
    <name type="scientific">Methanobrevibacter oralis</name>
    <dbReference type="NCBI Taxonomy" id="66851"/>
    <lineage>
        <taxon>Archaea</taxon>
        <taxon>Methanobacteriati</taxon>
        <taxon>Methanobacteriota</taxon>
        <taxon>Methanomada group</taxon>
        <taxon>Methanobacteria</taxon>
        <taxon>Methanobacteriales</taxon>
        <taxon>Methanobacteriaceae</taxon>
        <taxon>Methanobrevibacter</taxon>
    </lineage>
</organism>
<dbReference type="PANTHER" id="PTHR37938">
    <property type="entry name" value="BLL0215 PROTEIN"/>
    <property type="match status" value="1"/>
</dbReference>
<dbReference type="OrthoDB" id="78147at2157"/>
<dbReference type="AlphaFoldDB" id="A0A166BB01"/>
<proteinExistence type="predicted"/>
<dbReference type="Pfam" id="PF03703">
    <property type="entry name" value="bPH_2"/>
    <property type="match status" value="1"/>
</dbReference>
<keyword evidence="1" id="KW-1133">Transmembrane helix</keyword>
<keyword evidence="4" id="KW-1185">Reference proteome</keyword>
<evidence type="ECO:0000313" key="3">
    <source>
        <dbReference type="EMBL" id="KZX13101.1"/>
    </source>
</evidence>
<name>A0A166BB01_METOA</name>